<feature type="chain" id="PRO_5037346611" description="PI-PLC Y-box domain-containing protein" evidence="1">
    <location>
        <begin position="21"/>
        <end position="125"/>
    </location>
</feature>
<dbReference type="GO" id="GO:0006629">
    <property type="term" value="P:lipid metabolic process"/>
    <property type="evidence" value="ECO:0007669"/>
    <property type="project" value="InterPro"/>
</dbReference>
<proteinExistence type="predicted"/>
<dbReference type="EMBL" id="JAFMYU010000003">
    <property type="protein sequence ID" value="MBO0930381.1"/>
    <property type="molecule type" value="Genomic_DNA"/>
</dbReference>
<dbReference type="GO" id="GO:0004435">
    <property type="term" value="F:phosphatidylinositol-4,5-bisphosphate phospholipase C activity"/>
    <property type="evidence" value="ECO:0007669"/>
    <property type="project" value="InterPro"/>
</dbReference>
<keyword evidence="4" id="KW-1185">Reference proteome</keyword>
<protein>
    <recommendedName>
        <fullName evidence="2">PI-PLC Y-box domain-containing protein</fullName>
    </recommendedName>
</protein>
<gene>
    <name evidence="3" type="ORF">J2I48_05205</name>
</gene>
<comment type="caution">
    <text evidence="3">The sequence shown here is derived from an EMBL/GenBank/DDBJ whole genome shotgun (WGS) entry which is preliminary data.</text>
</comment>
<dbReference type="PROSITE" id="PS50008">
    <property type="entry name" value="PIPLC_Y_DOMAIN"/>
    <property type="match status" value="1"/>
</dbReference>
<dbReference type="PROSITE" id="PS51257">
    <property type="entry name" value="PROKAR_LIPOPROTEIN"/>
    <property type="match status" value="1"/>
</dbReference>
<evidence type="ECO:0000256" key="1">
    <source>
        <dbReference type="SAM" id="SignalP"/>
    </source>
</evidence>
<dbReference type="InterPro" id="IPR001711">
    <property type="entry name" value="PLipase_C_Pinositol-sp_Y"/>
</dbReference>
<evidence type="ECO:0000313" key="3">
    <source>
        <dbReference type="EMBL" id="MBO0930381.1"/>
    </source>
</evidence>
<dbReference type="RefSeq" id="WP_207334346.1">
    <property type="nucleotide sequence ID" value="NZ_JAFMYU010000003.1"/>
</dbReference>
<evidence type="ECO:0000259" key="2">
    <source>
        <dbReference type="PROSITE" id="PS50008"/>
    </source>
</evidence>
<reference evidence="3 4" key="1">
    <citation type="submission" date="2021-03" db="EMBL/GenBank/DDBJ databases">
        <title>Fibrella sp. HMF5036 genome sequencing and assembly.</title>
        <authorList>
            <person name="Kang H."/>
            <person name="Kim H."/>
            <person name="Bae S."/>
            <person name="Joh K."/>
        </authorList>
    </citation>
    <scope>NUCLEOTIDE SEQUENCE [LARGE SCALE GENOMIC DNA]</scope>
    <source>
        <strain evidence="3 4">HMF5036</strain>
    </source>
</reference>
<name>A0A939G5G6_9BACT</name>
<feature type="signal peptide" evidence="1">
    <location>
        <begin position="1"/>
        <end position="20"/>
    </location>
</feature>
<keyword evidence="1" id="KW-0732">Signal</keyword>
<organism evidence="3 4">
    <name type="scientific">Fibrella aquatilis</name>
    <dbReference type="NCBI Taxonomy" id="2817059"/>
    <lineage>
        <taxon>Bacteria</taxon>
        <taxon>Pseudomonadati</taxon>
        <taxon>Bacteroidota</taxon>
        <taxon>Cytophagia</taxon>
        <taxon>Cytophagales</taxon>
        <taxon>Spirosomataceae</taxon>
        <taxon>Fibrella</taxon>
    </lineage>
</organism>
<evidence type="ECO:0000313" key="4">
    <source>
        <dbReference type="Proteomes" id="UP000664795"/>
    </source>
</evidence>
<feature type="domain" description="PI-PLC Y-box" evidence="2">
    <location>
        <begin position="57"/>
        <end position="105"/>
    </location>
</feature>
<accession>A0A939G5G6</accession>
<dbReference type="GO" id="GO:0035556">
    <property type="term" value="P:intracellular signal transduction"/>
    <property type="evidence" value="ECO:0007669"/>
    <property type="project" value="InterPro"/>
</dbReference>
<dbReference type="Proteomes" id="UP000664795">
    <property type="component" value="Unassembled WGS sequence"/>
</dbReference>
<sequence>MHLATKLVTASLFVSMLVGCTINTVDPTKTTSGSTTGGGTAKQDCELKGYGWIDASNTSKNPYDLWLNGVYVMRLSGNTLTKNIQISQGPSKIYVKQVTGYLLYPTEVTWSPTINSCKSMAISFP</sequence>
<dbReference type="AlphaFoldDB" id="A0A939G5G6"/>